<dbReference type="SUPFAM" id="SSF55781">
    <property type="entry name" value="GAF domain-like"/>
    <property type="match status" value="1"/>
</dbReference>
<dbReference type="Gene3D" id="1.10.287.130">
    <property type="match status" value="1"/>
</dbReference>
<evidence type="ECO:0000313" key="12">
    <source>
        <dbReference type="EMBL" id="RLK50696.1"/>
    </source>
</evidence>
<dbReference type="PROSITE" id="PS50109">
    <property type="entry name" value="HIS_KIN"/>
    <property type="match status" value="1"/>
</dbReference>
<evidence type="ECO:0000256" key="5">
    <source>
        <dbReference type="ARBA" id="ARBA00022741"/>
    </source>
</evidence>
<feature type="domain" description="PAC" evidence="11">
    <location>
        <begin position="90"/>
        <end position="142"/>
    </location>
</feature>
<keyword evidence="3" id="KW-0597">Phosphoprotein</keyword>
<evidence type="ECO:0000256" key="7">
    <source>
        <dbReference type="ARBA" id="ARBA00022840"/>
    </source>
</evidence>
<dbReference type="InterPro" id="IPR003661">
    <property type="entry name" value="HisK_dim/P_dom"/>
</dbReference>
<keyword evidence="4" id="KW-0808">Transferase</keyword>
<dbReference type="CDD" id="cd00130">
    <property type="entry name" value="PAS"/>
    <property type="match status" value="1"/>
</dbReference>
<dbReference type="EC" id="2.7.13.3" evidence="2"/>
<keyword evidence="7" id="KW-0067">ATP-binding</keyword>
<dbReference type="CDD" id="cd00082">
    <property type="entry name" value="HisKA"/>
    <property type="match status" value="1"/>
</dbReference>
<dbReference type="SMART" id="SM00387">
    <property type="entry name" value="HATPase_c"/>
    <property type="match status" value="1"/>
</dbReference>
<dbReference type="Proteomes" id="UP000275461">
    <property type="component" value="Unassembled WGS sequence"/>
</dbReference>
<evidence type="ECO:0000313" key="13">
    <source>
        <dbReference type="Proteomes" id="UP000275461"/>
    </source>
</evidence>
<dbReference type="SMART" id="SM00388">
    <property type="entry name" value="HisKA"/>
    <property type="match status" value="1"/>
</dbReference>
<reference evidence="12 13" key="1">
    <citation type="submission" date="2018-10" db="EMBL/GenBank/DDBJ databases">
        <title>Genomic Encyclopedia of Type Strains, Phase IV (KMG-IV): sequencing the most valuable type-strain genomes for metagenomic binning, comparative biology and taxonomic classification.</title>
        <authorList>
            <person name="Goeker M."/>
        </authorList>
    </citation>
    <scope>NUCLEOTIDE SEQUENCE [LARGE SCALE GENOMIC DNA]</scope>
    <source>
        <strain evidence="12 13">DSM 12769</strain>
    </source>
</reference>
<dbReference type="GO" id="GO:0000155">
    <property type="term" value="F:phosphorelay sensor kinase activity"/>
    <property type="evidence" value="ECO:0007669"/>
    <property type="project" value="InterPro"/>
</dbReference>
<feature type="domain" description="PAS" evidence="10">
    <location>
        <begin position="12"/>
        <end position="87"/>
    </location>
</feature>
<dbReference type="GO" id="GO:0005524">
    <property type="term" value="F:ATP binding"/>
    <property type="evidence" value="ECO:0007669"/>
    <property type="project" value="UniProtKB-KW"/>
</dbReference>
<dbReference type="Gene3D" id="3.30.565.10">
    <property type="entry name" value="Histidine kinase-like ATPase, C-terminal domain"/>
    <property type="match status" value="1"/>
</dbReference>
<evidence type="ECO:0000259" key="9">
    <source>
        <dbReference type="PROSITE" id="PS50109"/>
    </source>
</evidence>
<dbReference type="PANTHER" id="PTHR43065:SF46">
    <property type="entry name" value="C4-DICARBOXYLATE TRANSPORT SENSOR PROTEIN DCTB"/>
    <property type="match status" value="1"/>
</dbReference>
<protein>
    <recommendedName>
        <fullName evidence="2">histidine kinase</fullName>
        <ecNumber evidence="2">2.7.13.3</ecNumber>
    </recommendedName>
</protein>
<evidence type="ECO:0000256" key="2">
    <source>
        <dbReference type="ARBA" id="ARBA00012438"/>
    </source>
</evidence>
<dbReference type="PRINTS" id="PR00344">
    <property type="entry name" value="BCTRLSENSOR"/>
</dbReference>
<dbReference type="SMART" id="SM00091">
    <property type="entry name" value="PAS"/>
    <property type="match status" value="1"/>
</dbReference>
<comment type="catalytic activity">
    <reaction evidence="1">
        <text>ATP + protein L-histidine = ADP + protein N-phospho-L-histidine.</text>
        <dbReference type="EC" id="2.7.13.3"/>
    </reaction>
</comment>
<evidence type="ECO:0000259" key="11">
    <source>
        <dbReference type="PROSITE" id="PS50113"/>
    </source>
</evidence>
<sequence>MTETRPAQGVPPPAFYRRALEQCPDPIMVTDTNLNWPGPTILFVNEAFERMSGYRRGEIVGHSPRLLQGPQTDPEVLRHQRQQLEAGEDFVGETANYRRDGEEYRVEWKITGLRDDAGRITHYLSVQRDVTRLWQERQLAQGYQREQKRRMRLLTLLHRAALLAHDAGASRREEVLQHFAVLLPTSLREPARAAARIAYNGRHYTSPGFQPLPPLHREALYTTLSGPGVVELTPRPGWADTGGGPDAEEVSILNAVLEVLRVYLIRVETDQAHQKGKRLMTLLHRLSTDQEIAKADKGRILLEEGLRAFNADVALVAHRKDDALRVLRALPEPGPPPGEVLDVTALLPADCGAIDDLRVGISCTWYEAPRHWLTGTGHVGPPLHAGLQAPVVVQGRCAGYLGFFCTSENCAGWTPMDAESVQLLAQWLGGQWNEELHQRHLQRQRDTLNHIDRVGLLGELATGLAHELNQPLAAIVNYADAVTDRVAGEGPVEKAELLRLLDKLGAQAERASQVVERARAFARREPGRIPERRLQPRQLIDDVRDLIDLELRRGQASLKFVMPDALPDLRVDPLQIQQVLLNLVRNGVEAMHAHPDAEDRRVRLTVEESDGYVRFSVCNTGPGMSERVREGLFEPFFTTKPTGLGLGLPISYSIIEAHGGRLWFEETENVTCFCFHLPIPRSTGYTKGGSGNKG</sequence>
<dbReference type="SMART" id="SM00086">
    <property type="entry name" value="PAC"/>
    <property type="match status" value="1"/>
</dbReference>
<keyword evidence="6" id="KW-0418">Kinase</keyword>
<dbReference type="PROSITE" id="PS50113">
    <property type="entry name" value="PAC"/>
    <property type="match status" value="1"/>
</dbReference>
<proteinExistence type="predicted"/>
<evidence type="ECO:0000256" key="1">
    <source>
        <dbReference type="ARBA" id="ARBA00000085"/>
    </source>
</evidence>
<dbReference type="InterPro" id="IPR036097">
    <property type="entry name" value="HisK_dim/P_sf"/>
</dbReference>
<dbReference type="Pfam" id="PF13426">
    <property type="entry name" value="PAS_9"/>
    <property type="match status" value="1"/>
</dbReference>
<organism evidence="12 13">
    <name type="scientific">Alkalispirillum mobile</name>
    <dbReference type="NCBI Taxonomy" id="85925"/>
    <lineage>
        <taxon>Bacteria</taxon>
        <taxon>Pseudomonadati</taxon>
        <taxon>Pseudomonadota</taxon>
        <taxon>Gammaproteobacteria</taxon>
        <taxon>Chromatiales</taxon>
        <taxon>Ectothiorhodospiraceae</taxon>
        <taxon>Alkalispirillum</taxon>
    </lineage>
</organism>
<evidence type="ECO:0000256" key="3">
    <source>
        <dbReference type="ARBA" id="ARBA00022553"/>
    </source>
</evidence>
<dbReference type="InterPro" id="IPR036890">
    <property type="entry name" value="HATPase_C_sf"/>
</dbReference>
<keyword evidence="13" id="KW-1185">Reference proteome</keyword>
<dbReference type="SUPFAM" id="SSF47384">
    <property type="entry name" value="Homodimeric domain of signal transducing histidine kinase"/>
    <property type="match status" value="1"/>
</dbReference>
<dbReference type="SUPFAM" id="SSF55785">
    <property type="entry name" value="PYP-like sensor domain (PAS domain)"/>
    <property type="match status" value="1"/>
</dbReference>
<comment type="caution">
    <text evidence="12">The sequence shown here is derived from an EMBL/GenBank/DDBJ whole genome shotgun (WGS) entry which is preliminary data.</text>
</comment>
<dbReference type="Gene3D" id="3.30.450.20">
    <property type="entry name" value="PAS domain"/>
    <property type="match status" value="1"/>
</dbReference>
<dbReference type="InterPro" id="IPR001610">
    <property type="entry name" value="PAC"/>
</dbReference>
<dbReference type="InterPro" id="IPR000700">
    <property type="entry name" value="PAS-assoc_C"/>
</dbReference>
<dbReference type="RefSeq" id="WP_121441163.1">
    <property type="nucleotide sequence ID" value="NZ_RCDA01000001.1"/>
</dbReference>
<keyword evidence="8" id="KW-0902">Two-component regulatory system</keyword>
<feature type="domain" description="Histidine kinase" evidence="9">
    <location>
        <begin position="463"/>
        <end position="681"/>
    </location>
</feature>
<accession>A0A498C8Z0</accession>
<dbReference type="NCBIfam" id="TIGR00229">
    <property type="entry name" value="sensory_box"/>
    <property type="match status" value="1"/>
</dbReference>
<dbReference type="InterPro" id="IPR005467">
    <property type="entry name" value="His_kinase_dom"/>
</dbReference>
<dbReference type="InterPro" id="IPR003594">
    <property type="entry name" value="HATPase_dom"/>
</dbReference>
<dbReference type="PANTHER" id="PTHR43065">
    <property type="entry name" value="SENSOR HISTIDINE KINASE"/>
    <property type="match status" value="1"/>
</dbReference>
<dbReference type="OrthoDB" id="6017161at2"/>
<name>A0A498C8Z0_9GAMM</name>
<dbReference type="InterPro" id="IPR035965">
    <property type="entry name" value="PAS-like_dom_sf"/>
</dbReference>
<dbReference type="EMBL" id="RCDA01000001">
    <property type="protein sequence ID" value="RLK50696.1"/>
    <property type="molecule type" value="Genomic_DNA"/>
</dbReference>
<gene>
    <name evidence="12" type="ORF">DFR31_0602</name>
</gene>
<dbReference type="Pfam" id="PF00512">
    <property type="entry name" value="HisKA"/>
    <property type="match status" value="1"/>
</dbReference>
<dbReference type="InterPro" id="IPR000014">
    <property type="entry name" value="PAS"/>
</dbReference>
<dbReference type="InterPro" id="IPR004358">
    <property type="entry name" value="Sig_transdc_His_kin-like_C"/>
</dbReference>
<dbReference type="SUPFAM" id="SSF55874">
    <property type="entry name" value="ATPase domain of HSP90 chaperone/DNA topoisomerase II/histidine kinase"/>
    <property type="match status" value="1"/>
</dbReference>
<dbReference type="AlphaFoldDB" id="A0A498C8Z0"/>
<evidence type="ECO:0000256" key="4">
    <source>
        <dbReference type="ARBA" id="ARBA00022679"/>
    </source>
</evidence>
<keyword evidence="5" id="KW-0547">Nucleotide-binding</keyword>
<evidence type="ECO:0000256" key="6">
    <source>
        <dbReference type="ARBA" id="ARBA00022777"/>
    </source>
</evidence>
<evidence type="ECO:0000259" key="10">
    <source>
        <dbReference type="PROSITE" id="PS50112"/>
    </source>
</evidence>
<evidence type="ECO:0000256" key="8">
    <source>
        <dbReference type="ARBA" id="ARBA00023012"/>
    </source>
</evidence>
<dbReference type="PROSITE" id="PS50112">
    <property type="entry name" value="PAS"/>
    <property type="match status" value="1"/>
</dbReference>
<dbReference type="Pfam" id="PF02518">
    <property type="entry name" value="HATPase_c"/>
    <property type="match status" value="1"/>
</dbReference>